<dbReference type="AlphaFoldDB" id="A0A9P0B1V7"/>
<dbReference type="OrthoDB" id="6780761at2759"/>
<dbReference type="Proteomes" id="UP001154078">
    <property type="component" value="Chromosome 3"/>
</dbReference>
<sequence>MIYYEGDWIDLLINTSQEENVPYLETKEKNKVQDIETSIKKKINILSDIIIHQEYHEEKVNKATEQLNLSIEDSIEEAGNLVFEKVTFKGNEDDIMNCDEILIDDEKENICPFEDEVKERDMEENEKDITTRLQTSPTTVTSIPENIPTPFKSALFWPEISKKNSQSKRSKEKIPTVVTSVQWKEYYQKKEEEKKRKDFELNERKRKRAEKAKEKLLKKKKTTTNEQKPEPKINVTNQTLENITYKKDSFVIVKYDEDYFPGKILNVTDKQVRVNVMLKSSRNGWKWPNTPDVLWYEKMDVMREISEPTKLNNRGIYAVEEMKHYVE</sequence>
<accession>A0A9P0B1V7</accession>
<proteinExistence type="predicted"/>
<keyword evidence="3" id="KW-1185">Reference proteome</keyword>
<evidence type="ECO:0000256" key="1">
    <source>
        <dbReference type="SAM" id="MobiDB-lite"/>
    </source>
</evidence>
<protein>
    <submittedName>
        <fullName evidence="2">Uncharacterized protein</fullName>
    </submittedName>
</protein>
<gene>
    <name evidence="2" type="ORF">MELIAE_LOCUS5145</name>
</gene>
<reference evidence="2" key="1">
    <citation type="submission" date="2021-12" db="EMBL/GenBank/DDBJ databases">
        <authorList>
            <person name="King R."/>
        </authorList>
    </citation>
    <scope>NUCLEOTIDE SEQUENCE</scope>
</reference>
<name>A0A9P0B1V7_BRAAE</name>
<dbReference type="EMBL" id="OV121134">
    <property type="protein sequence ID" value="CAH0553040.1"/>
    <property type="molecule type" value="Genomic_DNA"/>
</dbReference>
<evidence type="ECO:0000313" key="2">
    <source>
        <dbReference type="EMBL" id="CAH0553040.1"/>
    </source>
</evidence>
<organism evidence="2 3">
    <name type="scientific">Brassicogethes aeneus</name>
    <name type="common">Rape pollen beetle</name>
    <name type="synonym">Meligethes aeneus</name>
    <dbReference type="NCBI Taxonomy" id="1431903"/>
    <lineage>
        <taxon>Eukaryota</taxon>
        <taxon>Metazoa</taxon>
        <taxon>Ecdysozoa</taxon>
        <taxon>Arthropoda</taxon>
        <taxon>Hexapoda</taxon>
        <taxon>Insecta</taxon>
        <taxon>Pterygota</taxon>
        <taxon>Neoptera</taxon>
        <taxon>Endopterygota</taxon>
        <taxon>Coleoptera</taxon>
        <taxon>Polyphaga</taxon>
        <taxon>Cucujiformia</taxon>
        <taxon>Nitidulidae</taxon>
        <taxon>Meligethinae</taxon>
        <taxon>Brassicogethes</taxon>
    </lineage>
</organism>
<feature type="region of interest" description="Disordered" evidence="1">
    <location>
        <begin position="203"/>
        <end position="230"/>
    </location>
</feature>
<feature type="compositionally biased region" description="Basic residues" evidence="1">
    <location>
        <begin position="204"/>
        <end position="222"/>
    </location>
</feature>
<evidence type="ECO:0000313" key="3">
    <source>
        <dbReference type="Proteomes" id="UP001154078"/>
    </source>
</evidence>